<sequence>MITVGGLIADGLHEHAYYKSEVDKLNWVAAEKQIPILVPPLTVKEKYAFDRLLPCGLLPNVSKLGFPLSEEQIAAYHNYYRYYPVFGEFQV</sequence>
<comment type="caution">
    <text evidence="1">The sequence shown here is derived from an EMBL/GenBank/DDBJ whole genome shotgun (WGS) entry which is preliminary data.</text>
</comment>
<dbReference type="InterPro" id="IPR046788">
    <property type="entry name" value="Methyltransf_35"/>
</dbReference>
<proteinExistence type="predicted"/>
<accession>A0A1F6SXH6</accession>
<reference evidence="1 2" key="1">
    <citation type="journal article" date="2016" name="Nat. Commun.">
        <title>Thousands of microbial genomes shed light on interconnected biogeochemical processes in an aquifer system.</title>
        <authorList>
            <person name="Anantharaman K."/>
            <person name="Brown C.T."/>
            <person name="Hug L.A."/>
            <person name="Sharon I."/>
            <person name="Castelle C.J."/>
            <person name="Probst A.J."/>
            <person name="Thomas B.C."/>
            <person name="Singh A."/>
            <person name="Wilkins M.J."/>
            <person name="Karaoz U."/>
            <person name="Brodie E.L."/>
            <person name="Williams K.H."/>
            <person name="Hubbard S.S."/>
            <person name="Banfield J.F."/>
        </authorList>
    </citation>
    <scope>NUCLEOTIDE SEQUENCE [LARGE SCALE GENOMIC DNA]</scope>
</reference>
<dbReference type="Proteomes" id="UP000178379">
    <property type="component" value="Unassembled WGS sequence"/>
</dbReference>
<protein>
    <submittedName>
        <fullName evidence="1">Uncharacterized protein</fullName>
    </submittedName>
</protein>
<dbReference type="Pfam" id="PF20553">
    <property type="entry name" value="Methyltransf_35"/>
    <property type="match status" value="1"/>
</dbReference>
<evidence type="ECO:0000313" key="1">
    <source>
        <dbReference type="EMBL" id="OGI37651.1"/>
    </source>
</evidence>
<name>A0A1F6SXH6_9PROT</name>
<evidence type="ECO:0000313" key="2">
    <source>
        <dbReference type="Proteomes" id="UP000178379"/>
    </source>
</evidence>
<gene>
    <name evidence="1" type="ORF">A2140_06295</name>
</gene>
<organism evidence="1 2">
    <name type="scientific">Candidatus Muproteobacteria bacterium RBG_16_62_13</name>
    <dbReference type="NCBI Taxonomy" id="1817756"/>
    <lineage>
        <taxon>Bacteria</taxon>
        <taxon>Pseudomonadati</taxon>
        <taxon>Pseudomonadota</taxon>
        <taxon>Candidatus Muproteobacteria</taxon>
    </lineage>
</organism>
<dbReference type="AlphaFoldDB" id="A0A1F6SXH6"/>
<dbReference type="EMBL" id="MFSQ01000142">
    <property type="protein sequence ID" value="OGI37651.1"/>
    <property type="molecule type" value="Genomic_DNA"/>
</dbReference>